<dbReference type="Proteomes" id="UP000736672">
    <property type="component" value="Unassembled WGS sequence"/>
</dbReference>
<gene>
    <name evidence="1" type="ORF">B0J15DRAFT_278016</name>
</gene>
<name>A0A9P9KK71_FUSSL</name>
<organism evidence="1 2">
    <name type="scientific">Fusarium solani</name>
    <name type="common">Filamentous fungus</name>
    <dbReference type="NCBI Taxonomy" id="169388"/>
    <lineage>
        <taxon>Eukaryota</taxon>
        <taxon>Fungi</taxon>
        <taxon>Dikarya</taxon>
        <taxon>Ascomycota</taxon>
        <taxon>Pezizomycotina</taxon>
        <taxon>Sordariomycetes</taxon>
        <taxon>Hypocreomycetidae</taxon>
        <taxon>Hypocreales</taxon>
        <taxon>Nectriaceae</taxon>
        <taxon>Fusarium</taxon>
        <taxon>Fusarium solani species complex</taxon>
    </lineage>
</organism>
<evidence type="ECO:0000313" key="1">
    <source>
        <dbReference type="EMBL" id="KAH7260096.1"/>
    </source>
</evidence>
<accession>A0A9P9KK71</accession>
<reference evidence="1" key="1">
    <citation type="journal article" date="2021" name="Nat. Commun.">
        <title>Genetic determinants of endophytism in the Arabidopsis root mycobiome.</title>
        <authorList>
            <person name="Mesny F."/>
            <person name="Miyauchi S."/>
            <person name="Thiergart T."/>
            <person name="Pickel B."/>
            <person name="Atanasova L."/>
            <person name="Karlsson M."/>
            <person name="Huettel B."/>
            <person name="Barry K.W."/>
            <person name="Haridas S."/>
            <person name="Chen C."/>
            <person name="Bauer D."/>
            <person name="Andreopoulos W."/>
            <person name="Pangilinan J."/>
            <person name="LaButti K."/>
            <person name="Riley R."/>
            <person name="Lipzen A."/>
            <person name="Clum A."/>
            <person name="Drula E."/>
            <person name="Henrissat B."/>
            <person name="Kohler A."/>
            <person name="Grigoriev I.V."/>
            <person name="Martin F.M."/>
            <person name="Hacquard S."/>
        </authorList>
    </citation>
    <scope>NUCLEOTIDE SEQUENCE</scope>
    <source>
        <strain evidence="1">FSSC 5 MPI-SDFR-AT-0091</strain>
    </source>
</reference>
<dbReference type="AlphaFoldDB" id="A0A9P9KK71"/>
<proteinExistence type="predicted"/>
<comment type="caution">
    <text evidence="1">The sequence shown here is derived from an EMBL/GenBank/DDBJ whole genome shotgun (WGS) entry which is preliminary data.</text>
</comment>
<protein>
    <submittedName>
        <fullName evidence="1">Uncharacterized protein</fullName>
    </submittedName>
</protein>
<dbReference type="EMBL" id="JAGTJS010000008">
    <property type="protein sequence ID" value="KAH7260096.1"/>
    <property type="molecule type" value="Genomic_DNA"/>
</dbReference>
<sequence>MSCPCPFPMLSIACFYRTTSQTLPCQAPPDVTLPGMLNRCSMGPRHDAHLASSPNSGERRESEIGPFVFLSRSLAFLDHRQGITRLLGVKAQSRSKPRGETEAVYTRFIGSIRSATKQTDASGSFHQSATTAIGPPAAVLYRTYVARSRPPYITVYRSSYIPRGQAQAQGGGKAKRGVAGDGCFAVNC</sequence>
<keyword evidence="2" id="KW-1185">Reference proteome</keyword>
<evidence type="ECO:0000313" key="2">
    <source>
        <dbReference type="Proteomes" id="UP000736672"/>
    </source>
</evidence>